<gene>
    <name evidence="1" type="ORF">Tci_023871</name>
</gene>
<proteinExistence type="predicted"/>
<protein>
    <submittedName>
        <fullName evidence="1">Uncharacterized protein</fullName>
    </submittedName>
</protein>
<reference evidence="1" key="1">
    <citation type="journal article" date="2019" name="Sci. Rep.">
        <title>Draft genome of Tanacetum cinerariifolium, the natural source of mosquito coil.</title>
        <authorList>
            <person name="Yamashiro T."/>
            <person name="Shiraishi A."/>
            <person name="Satake H."/>
            <person name="Nakayama K."/>
        </authorList>
    </citation>
    <scope>NUCLEOTIDE SEQUENCE</scope>
</reference>
<dbReference type="EMBL" id="BKCJ010002935">
    <property type="protein sequence ID" value="GEU51893.1"/>
    <property type="molecule type" value="Genomic_DNA"/>
</dbReference>
<accession>A0A6L2KQT2</accession>
<evidence type="ECO:0000313" key="1">
    <source>
        <dbReference type="EMBL" id="GEU51893.1"/>
    </source>
</evidence>
<organism evidence="1">
    <name type="scientific">Tanacetum cinerariifolium</name>
    <name type="common">Dalmatian daisy</name>
    <name type="synonym">Chrysanthemum cinerariifolium</name>
    <dbReference type="NCBI Taxonomy" id="118510"/>
    <lineage>
        <taxon>Eukaryota</taxon>
        <taxon>Viridiplantae</taxon>
        <taxon>Streptophyta</taxon>
        <taxon>Embryophyta</taxon>
        <taxon>Tracheophyta</taxon>
        <taxon>Spermatophyta</taxon>
        <taxon>Magnoliopsida</taxon>
        <taxon>eudicotyledons</taxon>
        <taxon>Gunneridae</taxon>
        <taxon>Pentapetalae</taxon>
        <taxon>asterids</taxon>
        <taxon>campanulids</taxon>
        <taxon>Asterales</taxon>
        <taxon>Asteraceae</taxon>
        <taxon>Asteroideae</taxon>
        <taxon>Anthemideae</taxon>
        <taxon>Anthemidinae</taxon>
        <taxon>Tanacetum</taxon>
    </lineage>
</organism>
<dbReference type="AlphaFoldDB" id="A0A6L2KQT2"/>
<comment type="caution">
    <text evidence="1">The sequence shown here is derived from an EMBL/GenBank/DDBJ whole genome shotgun (WGS) entry which is preliminary data.</text>
</comment>
<sequence>MANKQKTIKEVVRSFGVRRYEKIACYRGGTMYSTLGKWLEATTSSDSLTKIVGKMVVTQPETISVADLKLTDTNKGIEVVRSFGVRRYEKIACYRGGTMYSTLGKWLEATTSSDSLTKIVGKMVVTQPETISVADLKLTDTNKGIEGGAIQANMDVWDAECFNGILRMDATYRIFRFTMWNEMAIDFDIQTYATMKKAVTIAVSSCYVKSYGGLVWMEESTSFEEKGRFLKMQGLQRQKKEDARAIEKLKELSESRKGNAVSTTKADIDRVFEQKVQDFLNLFKKKRPSGRVTRGQDFFVTSMVGSPFIYRRKRGIKAEMEKMLCWLSPVAINTSTSQHSFGWVDEWANTSGFIPTAGPPATLVSTGSEVGPTASPTVRRRKGKEIMLESDTPKKKKLQEQIDAQMAKELEEQQEREDLRMTKQIARDAELARIHAEEEIQSMIDSLDKSNETVAKYLQEYQQFASELSLEKKIELINDLVKYQDHYKRVYKFQSQQRKPMSKKQKREYYMAVIKSYSGWRFKDFKASNHRKIIVAKANRSKKLFHKVCQ</sequence>
<name>A0A6L2KQT2_TANCI</name>